<evidence type="ECO:0000313" key="2">
    <source>
        <dbReference type="Proteomes" id="UP000290289"/>
    </source>
</evidence>
<organism evidence="1 2">
    <name type="scientific">Malus domestica</name>
    <name type="common">Apple</name>
    <name type="synonym">Pyrus malus</name>
    <dbReference type="NCBI Taxonomy" id="3750"/>
    <lineage>
        <taxon>Eukaryota</taxon>
        <taxon>Viridiplantae</taxon>
        <taxon>Streptophyta</taxon>
        <taxon>Embryophyta</taxon>
        <taxon>Tracheophyta</taxon>
        <taxon>Spermatophyta</taxon>
        <taxon>Magnoliopsida</taxon>
        <taxon>eudicotyledons</taxon>
        <taxon>Gunneridae</taxon>
        <taxon>Pentapetalae</taxon>
        <taxon>rosids</taxon>
        <taxon>fabids</taxon>
        <taxon>Rosales</taxon>
        <taxon>Rosaceae</taxon>
        <taxon>Amygdaloideae</taxon>
        <taxon>Maleae</taxon>
        <taxon>Malus</taxon>
    </lineage>
</organism>
<accession>A0A498IF98</accession>
<protein>
    <submittedName>
        <fullName evidence="1">Uncharacterized protein</fullName>
    </submittedName>
</protein>
<gene>
    <name evidence="1" type="ORF">DVH24_004736</name>
</gene>
<evidence type="ECO:0000313" key="1">
    <source>
        <dbReference type="EMBL" id="RXH80822.1"/>
    </source>
</evidence>
<dbReference type="Proteomes" id="UP000290289">
    <property type="component" value="Chromosome 12"/>
</dbReference>
<keyword evidence="2" id="KW-1185">Reference proteome</keyword>
<feature type="non-terminal residue" evidence="1">
    <location>
        <position position="1"/>
    </location>
</feature>
<proteinExistence type="predicted"/>
<dbReference type="AlphaFoldDB" id="A0A498IF98"/>
<sequence length="136" mass="15033">FKAASNITPDNSPWVPDKPLVDNIVPLTLDTRTSPKRTCGLAMCLVNHIGGLPVQINPSVATRLGFRIDNSYIELVAIANGRICYTKGLAYNVSVNFQGYAPIIHHEVDILSPCESEHLSVWDALGMLQSLDWRQF</sequence>
<comment type="caution">
    <text evidence="1">The sequence shown here is derived from an EMBL/GenBank/DDBJ whole genome shotgun (WGS) entry which is preliminary data.</text>
</comment>
<name>A0A498IF98_MALDO</name>
<reference evidence="1 2" key="1">
    <citation type="submission" date="2018-10" db="EMBL/GenBank/DDBJ databases">
        <title>A high-quality apple genome assembly.</title>
        <authorList>
            <person name="Hu J."/>
        </authorList>
    </citation>
    <scope>NUCLEOTIDE SEQUENCE [LARGE SCALE GENOMIC DNA]</scope>
    <source>
        <strain evidence="2">cv. HFTH1</strain>
        <tissue evidence="1">Young leaf</tissue>
    </source>
</reference>
<dbReference type="EMBL" id="RDQH01000338">
    <property type="protein sequence ID" value="RXH80822.1"/>
    <property type="molecule type" value="Genomic_DNA"/>
</dbReference>